<gene>
    <name evidence="1" type="primary">tilS</name>
    <name evidence="1" type="ORF">K4L44_03350</name>
</gene>
<reference evidence="1" key="1">
    <citation type="submission" date="2021-08" db="EMBL/GenBank/DDBJ databases">
        <title>Novel anaerobic bacterium isolated from sea squirt in East Sea, Republic of Korea.</title>
        <authorList>
            <person name="Nguyen T.H."/>
            <person name="Li Z."/>
            <person name="Lee Y.-J."/>
            <person name="Ko J."/>
            <person name="Kim S.-G."/>
        </authorList>
    </citation>
    <scope>NUCLEOTIDE SEQUENCE</scope>
    <source>
        <strain evidence="1">KCTC 25031</strain>
    </source>
</reference>
<dbReference type="EMBL" id="CP081303">
    <property type="protein sequence ID" value="QZE14896.1"/>
    <property type="molecule type" value="Genomic_DNA"/>
</dbReference>
<sequence>MLFSAFKHFLETREIESNSKVLLAVSGGVDSMVMADLFQRSKLPFSIAHCNFKLRAEESEKDTTLVHNYALSLDIPFYCEYFDTTAYAEENNLSIEMAARNLRYDWFYRIAEEDGFDYIAIAHHRDDSLETFILNWTRGAGIKGLTGIDEMNHKILRPLIEVSRDDIIEYADIYNIPFRHDASNDSEVYLRNIVRHSILPQIDRLNDKARAKMNQSISYLKQVENIYRDSIAQAKERVVYRNDDESICIDKEALLDFIEPEQLLYEIIYPLGFNSKQVGQVMHSVQYSISGKTFLSQCYKLVNDRDKLLIYSNQDLNQDIEFQFSIDCLSSTLPIPMEIEVKEWTRTCDIVRNPKIAYIDLDKISEPLVLRHWKRGDKFRPLGMRGFKKVSDYFIDRKWNIQQKESAWILCSGDEIIWIVGERLDDRFKVHKATIKALIIRL</sequence>
<protein>
    <submittedName>
        <fullName evidence="1">tRNA lysidine(34) synthetase TilS</fullName>
        <ecNumber evidence="1">6.3.4.19</ecNumber>
    </submittedName>
</protein>
<keyword evidence="2" id="KW-1185">Reference proteome</keyword>
<organism evidence="1 2">
    <name type="scientific">Halosquirtibacter laminarini</name>
    <dbReference type="NCBI Taxonomy" id="3374600"/>
    <lineage>
        <taxon>Bacteria</taxon>
        <taxon>Pseudomonadati</taxon>
        <taxon>Bacteroidota</taxon>
        <taxon>Bacteroidia</taxon>
        <taxon>Marinilabiliales</taxon>
        <taxon>Prolixibacteraceae</taxon>
        <taxon>Halosquirtibacter</taxon>
    </lineage>
</organism>
<proteinExistence type="predicted"/>
<accession>A0AC61NLK3</accession>
<dbReference type="EC" id="6.3.4.19" evidence="1"/>
<name>A0AC61NLK3_9BACT</name>
<dbReference type="Proteomes" id="UP000826212">
    <property type="component" value="Chromosome"/>
</dbReference>
<evidence type="ECO:0000313" key="1">
    <source>
        <dbReference type="EMBL" id="QZE14896.1"/>
    </source>
</evidence>
<keyword evidence="1" id="KW-0436">Ligase</keyword>
<evidence type="ECO:0000313" key="2">
    <source>
        <dbReference type="Proteomes" id="UP000826212"/>
    </source>
</evidence>